<dbReference type="AlphaFoldDB" id="A0A6C2TWL1"/>
<sequence>MSKKARIAIAWYKPEQWALLKAYSVDKEVIEDTFEEWAEHADKQFEGMEKGSGRLNRHFG</sequence>
<organism evidence="1 2">
    <name type="scientific">Pontiella desulfatans</name>
    <dbReference type="NCBI Taxonomy" id="2750659"/>
    <lineage>
        <taxon>Bacteria</taxon>
        <taxon>Pseudomonadati</taxon>
        <taxon>Kiritimatiellota</taxon>
        <taxon>Kiritimatiellia</taxon>
        <taxon>Kiritimatiellales</taxon>
        <taxon>Pontiellaceae</taxon>
        <taxon>Pontiella</taxon>
    </lineage>
</organism>
<reference evidence="1 2" key="1">
    <citation type="submission" date="2019-04" db="EMBL/GenBank/DDBJ databases">
        <authorList>
            <person name="Van Vliet M D."/>
        </authorList>
    </citation>
    <scope>NUCLEOTIDE SEQUENCE [LARGE SCALE GENOMIC DNA]</scope>
    <source>
        <strain evidence="1 2">F1</strain>
    </source>
</reference>
<protein>
    <submittedName>
        <fullName evidence="1">Uncharacterized protein</fullName>
    </submittedName>
</protein>
<dbReference type="EMBL" id="CAAHFG010000001">
    <property type="protein sequence ID" value="VGO11922.1"/>
    <property type="molecule type" value="Genomic_DNA"/>
</dbReference>
<name>A0A6C2TWL1_PONDE</name>
<dbReference type="RefSeq" id="WP_136077632.1">
    <property type="nucleotide sequence ID" value="NZ_CAAHFG010000001.1"/>
</dbReference>
<evidence type="ECO:0000313" key="1">
    <source>
        <dbReference type="EMBL" id="VGO11922.1"/>
    </source>
</evidence>
<gene>
    <name evidence="1" type="ORF">PDESU_00470</name>
</gene>
<accession>A0A6C2TWL1</accession>
<proteinExistence type="predicted"/>
<keyword evidence="2" id="KW-1185">Reference proteome</keyword>
<evidence type="ECO:0000313" key="2">
    <source>
        <dbReference type="Proteomes" id="UP000366872"/>
    </source>
</evidence>
<dbReference type="Proteomes" id="UP000366872">
    <property type="component" value="Unassembled WGS sequence"/>
</dbReference>